<gene>
    <name evidence="1" type="ORF">DPEC_G00024140</name>
</gene>
<name>A0ACC2HHL5_DALPE</name>
<proteinExistence type="predicted"/>
<organism evidence="1 2">
    <name type="scientific">Dallia pectoralis</name>
    <name type="common">Alaska blackfish</name>
    <dbReference type="NCBI Taxonomy" id="75939"/>
    <lineage>
        <taxon>Eukaryota</taxon>
        <taxon>Metazoa</taxon>
        <taxon>Chordata</taxon>
        <taxon>Craniata</taxon>
        <taxon>Vertebrata</taxon>
        <taxon>Euteleostomi</taxon>
        <taxon>Actinopterygii</taxon>
        <taxon>Neopterygii</taxon>
        <taxon>Teleostei</taxon>
        <taxon>Protacanthopterygii</taxon>
        <taxon>Esociformes</taxon>
        <taxon>Umbridae</taxon>
        <taxon>Dallia</taxon>
    </lineage>
</organism>
<dbReference type="Proteomes" id="UP001157502">
    <property type="component" value="Chromosome 2"/>
</dbReference>
<reference evidence="1" key="1">
    <citation type="submission" date="2021-05" db="EMBL/GenBank/DDBJ databases">
        <authorList>
            <person name="Pan Q."/>
            <person name="Jouanno E."/>
            <person name="Zahm M."/>
            <person name="Klopp C."/>
            <person name="Cabau C."/>
            <person name="Louis A."/>
            <person name="Berthelot C."/>
            <person name="Parey E."/>
            <person name="Roest Crollius H."/>
            <person name="Montfort J."/>
            <person name="Robinson-Rechavi M."/>
            <person name="Bouchez O."/>
            <person name="Lampietro C."/>
            <person name="Lopez Roques C."/>
            <person name="Donnadieu C."/>
            <person name="Postlethwait J."/>
            <person name="Bobe J."/>
            <person name="Dillon D."/>
            <person name="Chandos A."/>
            <person name="von Hippel F."/>
            <person name="Guiguen Y."/>
        </authorList>
    </citation>
    <scope>NUCLEOTIDE SEQUENCE</scope>
    <source>
        <tissue evidence="1">Blood</tissue>
    </source>
</reference>
<protein>
    <submittedName>
        <fullName evidence="1">Uncharacterized protein</fullName>
    </submittedName>
</protein>
<accession>A0ACC2HHL5</accession>
<dbReference type="EMBL" id="CM055729">
    <property type="protein sequence ID" value="KAJ8015246.1"/>
    <property type="molecule type" value="Genomic_DNA"/>
</dbReference>
<keyword evidence="2" id="KW-1185">Reference proteome</keyword>
<sequence>MDSTYCRQELKVTTQHMEYPYTHSTAAGAAARPSGTHSQSASQPASQPALQYLIQVPATDNPSMERT</sequence>
<comment type="caution">
    <text evidence="1">The sequence shown here is derived from an EMBL/GenBank/DDBJ whole genome shotgun (WGS) entry which is preliminary data.</text>
</comment>
<evidence type="ECO:0000313" key="2">
    <source>
        <dbReference type="Proteomes" id="UP001157502"/>
    </source>
</evidence>
<evidence type="ECO:0000313" key="1">
    <source>
        <dbReference type="EMBL" id="KAJ8015246.1"/>
    </source>
</evidence>